<name>A0A7J7LHV6_9MAGN</name>
<protein>
    <submittedName>
        <fullName evidence="1">Uncharacterized protein</fullName>
    </submittedName>
</protein>
<keyword evidence="2" id="KW-1185">Reference proteome</keyword>
<reference evidence="1 2" key="1">
    <citation type="journal article" date="2020" name="IScience">
        <title>Genome Sequencing of the Endangered Kingdonia uniflora (Circaeasteraceae, Ranunculales) Reveals Potential Mechanisms of Evolutionary Specialization.</title>
        <authorList>
            <person name="Sun Y."/>
            <person name="Deng T."/>
            <person name="Zhang A."/>
            <person name="Moore M.J."/>
            <person name="Landis J.B."/>
            <person name="Lin N."/>
            <person name="Zhang H."/>
            <person name="Zhang X."/>
            <person name="Huang J."/>
            <person name="Zhang X."/>
            <person name="Sun H."/>
            <person name="Wang H."/>
        </authorList>
    </citation>
    <scope>NUCLEOTIDE SEQUENCE [LARGE SCALE GENOMIC DNA]</scope>
    <source>
        <strain evidence="1">TB1705</strain>
        <tissue evidence="1">Leaf</tissue>
    </source>
</reference>
<dbReference type="AlphaFoldDB" id="A0A7J7LHV6"/>
<evidence type="ECO:0000313" key="2">
    <source>
        <dbReference type="Proteomes" id="UP000541444"/>
    </source>
</evidence>
<dbReference type="EMBL" id="JACGCM010002271">
    <property type="protein sequence ID" value="KAF6142251.1"/>
    <property type="molecule type" value="Genomic_DNA"/>
</dbReference>
<organism evidence="1 2">
    <name type="scientific">Kingdonia uniflora</name>
    <dbReference type="NCBI Taxonomy" id="39325"/>
    <lineage>
        <taxon>Eukaryota</taxon>
        <taxon>Viridiplantae</taxon>
        <taxon>Streptophyta</taxon>
        <taxon>Embryophyta</taxon>
        <taxon>Tracheophyta</taxon>
        <taxon>Spermatophyta</taxon>
        <taxon>Magnoliopsida</taxon>
        <taxon>Ranunculales</taxon>
        <taxon>Circaeasteraceae</taxon>
        <taxon>Kingdonia</taxon>
    </lineage>
</organism>
<dbReference type="Proteomes" id="UP000541444">
    <property type="component" value="Unassembled WGS sequence"/>
</dbReference>
<evidence type="ECO:0000313" key="1">
    <source>
        <dbReference type="EMBL" id="KAF6142251.1"/>
    </source>
</evidence>
<dbReference type="OrthoDB" id="1938625at2759"/>
<accession>A0A7J7LHV6</accession>
<gene>
    <name evidence="1" type="ORF">GIB67_012100</name>
</gene>
<comment type="caution">
    <text evidence="1">The sequence shown here is derived from an EMBL/GenBank/DDBJ whole genome shotgun (WGS) entry which is preliminary data.</text>
</comment>
<sequence>MRRRIVIGNVRGLAYLHCGVQPANSLDIKNCHHPLEFLCHAEYGLDREDFGNLFTGFHDPERPISTLKAPTDCSWSWRKILKLRTQASRIALHLIGNGNKTGIWETLGIPWHEDEVVWSVSQSGEYEMKATYEPLRHENDK</sequence>
<proteinExistence type="predicted"/>
<feature type="non-terminal residue" evidence="1">
    <location>
        <position position="1"/>
    </location>
</feature>